<keyword evidence="1" id="KW-0732">Signal</keyword>
<proteinExistence type="predicted"/>
<organism evidence="3 4">
    <name type="scientific">Steinernema hermaphroditum</name>
    <dbReference type="NCBI Taxonomy" id="289476"/>
    <lineage>
        <taxon>Eukaryota</taxon>
        <taxon>Metazoa</taxon>
        <taxon>Ecdysozoa</taxon>
        <taxon>Nematoda</taxon>
        <taxon>Chromadorea</taxon>
        <taxon>Rhabditida</taxon>
        <taxon>Tylenchina</taxon>
        <taxon>Panagrolaimomorpha</taxon>
        <taxon>Strongyloidoidea</taxon>
        <taxon>Steinernematidae</taxon>
        <taxon>Steinernema</taxon>
    </lineage>
</organism>
<sequence length="202" mass="20558">MVSSTSSLLLLALLPLASGFFFPSSGCGCGAPPPPAPCAPPPPPPCPPPPPPCLPPLPPIQLPALPAPCPPPPPPCGCSPALPPFPALPPLQLPSLPQLPSPCAAPAPCGCGRKKRSAPTIRGEIGVSSESLCNNQQIRKIILKNMSSGAAVSKAAIHAEVKAKLGGNFVVICSQGPFSFIADSHNYCIDGSHTQTCYVFQA</sequence>
<dbReference type="InterPro" id="IPR007284">
    <property type="entry name" value="Ground-like_dom"/>
</dbReference>
<feature type="chain" id="PRO_5041218443" description="Ground-like domain-containing protein" evidence="1">
    <location>
        <begin position="20"/>
        <end position="202"/>
    </location>
</feature>
<reference evidence="3" key="1">
    <citation type="submission" date="2023-06" db="EMBL/GenBank/DDBJ databases">
        <title>Genomic analysis of the entomopathogenic nematode Steinernema hermaphroditum.</title>
        <authorList>
            <person name="Schwarz E.M."/>
            <person name="Heppert J.K."/>
            <person name="Baniya A."/>
            <person name="Schwartz H.T."/>
            <person name="Tan C.-H."/>
            <person name="Antoshechkin I."/>
            <person name="Sternberg P.W."/>
            <person name="Goodrich-Blair H."/>
            <person name="Dillman A.R."/>
        </authorList>
    </citation>
    <scope>NUCLEOTIDE SEQUENCE</scope>
    <source>
        <strain evidence="3">PS9179</strain>
        <tissue evidence="3">Whole animal</tissue>
    </source>
</reference>
<protein>
    <recommendedName>
        <fullName evidence="2">Ground-like domain-containing protein</fullName>
    </recommendedName>
</protein>
<accession>A0AA39H417</accession>
<evidence type="ECO:0000313" key="4">
    <source>
        <dbReference type="Proteomes" id="UP001175271"/>
    </source>
</evidence>
<dbReference type="Proteomes" id="UP001175271">
    <property type="component" value="Unassembled WGS sequence"/>
</dbReference>
<feature type="signal peptide" evidence="1">
    <location>
        <begin position="1"/>
        <end position="19"/>
    </location>
</feature>
<feature type="domain" description="Ground-like" evidence="2">
    <location>
        <begin position="132"/>
        <end position="200"/>
    </location>
</feature>
<gene>
    <name evidence="3" type="ORF">QR680_002551</name>
</gene>
<name>A0AA39H417_9BILA</name>
<evidence type="ECO:0000259" key="2">
    <source>
        <dbReference type="Pfam" id="PF04155"/>
    </source>
</evidence>
<dbReference type="EMBL" id="JAUCMV010000005">
    <property type="protein sequence ID" value="KAK0398351.1"/>
    <property type="molecule type" value="Genomic_DNA"/>
</dbReference>
<dbReference type="AlphaFoldDB" id="A0AA39H417"/>
<keyword evidence="4" id="KW-1185">Reference proteome</keyword>
<comment type="caution">
    <text evidence="3">The sequence shown here is derived from an EMBL/GenBank/DDBJ whole genome shotgun (WGS) entry which is preliminary data.</text>
</comment>
<dbReference type="Pfam" id="PF04155">
    <property type="entry name" value="Ground-like"/>
    <property type="match status" value="1"/>
</dbReference>
<evidence type="ECO:0000313" key="3">
    <source>
        <dbReference type="EMBL" id="KAK0398351.1"/>
    </source>
</evidence>
<evidence type="ECO:0000256" key="1">
    <source>
        <dbReference type="SAM" id="SignalP"/>
    </source>
</evidence>